<sequence>MNDVLIGDRTDDLAARCVRSLIDRGATLAVGESLTGGLLADAFVRIPGASQVFVAGLVTYTNSMKHALLAVSTDLLNREGAVHPDVALAMAGGVRQTTGASVSLATTGVAGPGPADGHPAGRAYIAVMSPEFTAVREVNCDPGDQGTSQRNAIRRCVVYEAVALLAEALAVPNREKQM</sequence>
<dbReference type="HOGENOM" id="CLU_030805_1_0_11"/>
<dbReference type="SUPFAM" id="SSF142433">
    <property type="entry name" value="CinA-like"/>
    <property type="match status" value="1"/>
</dbReference>
<dbReference type="Gene3D" id="3.90.950.20">
    <property type="entry name" value="CinA-like"/>
    <property type="match status" value="1"/>
</dbReference>
<dbReference type="STRING" id="471856.Jden_1036"/>
<evidence type="ECO:0000313" key="3">
    <source>
        <dbReference type="Proteomes" id="UP000000628"/>
    </source>
</evidence>
<dbReference type="Pfam" id="PF02464">
    <property type="entry name" value="CinA"/>
    <property type="match status" value="1"/>
</dbReference>
<proteinExistence type="predicted"/>
<dbReference type="EMBL" id="CP001706">
    <property type="protein sequence ID" value="ACV08692.1"/>
    <property type="molecule type" value="Genomic_DNA"/>
</dbReference>
<dbReference type="Proteomes" id="UP000000628">
    <property type="component" value="Chromosome"/>
</dbReference>
<feature type="domain" description="CinA C-terminal" evidence="1">
    <location>
        <begin position="12"/>
        <end position="168"/>
    </location>
</feature>
<accession>C7R3F6</accession>
<dbReference type="NCBIfam" id="TIGR00199">
    <property type="entry name" value="PncC_domain"/>
    <property type="match status" value="1"/>
</dbReference>
<evidence type="ECO:0000313" key="2">
    <source>
        <dbReference type="EMBL" id="ACV08692.1"/>
    </source>
</evidence>
<dbReference type="AlphaFoldDB" id="C7R3F6"/>
<dbReference type="InterPro" id="IPR036653">
    <property type="entry name" value="CinA-like_C"/>
</dbReference>
<evidence type="ECO:0000259" key="1">
    <source>
        <dbReference type="Pfam" id="PF02464"/>
    </source>
</evidence>
<name>C7R3F6_JONDD</name>
<gene>
    <name evidence="2" type="ordered locus">Jden_1036</name>
</gene>
<dbReference type="KEGG" id="jde:Jden_1036"/>
<dbReference type="RefSeq" id="WP_015771320.1">
    <property type="nucleotide sequence ID" value="NC_013174.1"/>
</dbReference>
<organism evidence="2 3">
    <name type="scientific">Jonesia denitrificans (strain ATCC 14870 / DSM 20603 / BCRC 15368 / CIP 55.134 / JCM 11481 / NBRC 15587 / NCTC 10816 / Prevot 55134)</name>
    <name type="common">Listeria denitrificans</name>
    <dbReference type="NCBI Taxonomy" id="471856"/>
    <lineage>
        <taxon>Bacteria</taxon>
        <taxon>Bacillati</taxon>
        <taxon>Actinomycetota</taxon>
        <taxon>Actinomycetes</taxon>
        <taxon>Micrococcales</taxon>
        <taxon>Jonesiaceae</taxon>
        <taxon>Jonesia</taxon>
    </lineage>
</organism>
<keyword evidence="3" id="KW-1185">Reference proteome</keyword>
<dbReference type="OrthoDB" id="1253990at2"/>
<dbReference type="eggNOG" id="COG1546">
    <property type="taxonomic scope" value="Bacteria"/>
</dbReference>
<protein>
    <submittedName>
        <fullName evidence="2">CinA domain protein</fullName>
    </submittedName>
</protein>
<reference evidence="2 3" key="1">
    <citation type="journal article" date="2009" name="Stand. Genomic Sci.">
        <title>Complete genome sequence of Jonesia denitrificans type strain (Prevot 55134).</title>
        <authorList>
            <person name="Pukall R."/>
            <person name="Gehrich-Schroter G."/>
            <person name="Lapidus A."/>
            <person name="Nolan M."/>
            <person name="Glavina Del Rio T."/>
            <person name="Lucas S."/>
            <person name="Chen F."/>
            <person name="Tice H."/>
            <person name="Pitluck S."/>
            <person name="Cheng J.F."/>
            <person name="Copeland A."/>
            <person name="Saunders E."/>
            <person name="Brettin T."/>
            <person name="Detter J.C."/>
            <person name="Bruce D."/>
            <person name="Goodwin L."/>
            <person name="Pati A."/>
            <person name="Ivanova N."/>
            <person name="Mavromatis K."/>
            <person name="Ovchinnikova G."/>
            <person name="Chen A."/>
            <person name="Palaniappan K."/>
            <person name="Land M."/>
            <person name="Hauser L."/>
            <person name="Chang Y.J."/>
            <person name="Jeffries C.D."/>
            <person name="Chain P."/>
            <person name="Goker M."/>
            <person name="Bristow J."/>
            <person name="Eisen J.A."/>
            <person name="Markowitz V."/>
            <person name="Hugenholtz P."/>
            <person name="Kyrpides N.C."/>
            <person name="Klenk H.P."/>
            <person name="Han C."/>
        </authorList>
    </citation>
    <scope>NUCLEOTIDE SEQUENCE [LARGE SCALE GENOMIC DNA]</scope>
    <source>
        <strain evidence="3">ATCC 14870 / DSM 20603 / BCRC 15368 / CIP 55.134 / JCM 11481 / NBRC 15587 / NCTC 10816 / Prevot 55134</strain>
    </source>
</reference>
<dbReference type="InterPro" id="IPR008136">
    <property type="entry name" value="CinA_C"/>
</dbReference>